<organism evidence="1 2">
    <name type="scientific">Mariniflexile gromovii</name>
    <dbReference type="NCBI Taxonomy" id="362523"/>
    <lineage>
        <taxon>Bacteria</taxon>
        <taxon>Pseudomonadati</taxon>
        <taxon>Bacteroidota</taxon>
        <taxon>Flavobacteriia</taxon>
        <taxon>Flavobacteriales</taxon>
        <taxon>Flavobacteriaceae</taxon>
        <taxon>Mariniflexile</taxon>
    </lineage>
</organism>
<evidence type="ECO:0008006" key="3">
    <source>
        <dbReference type="Google" id="ProtNLM"/>
    </source>
</evidence>
<comment type="caution">
    <text evidence="1">The sequence shown here is derived from an EMBL/GenBank/DDBJ whole genome shotgun (WGS) entry which is preliminary data.</text>
</comment>
<evidence type="ECO:0000313" key="1">
    <source>
        <dbReference type="EMBL" id="MBP0905502.1"/>
    </source>
</evidence>
<dbReference type="Proteomes" id="UP000670776">
    <property type="component" value="Unassembled WGS sequence"/>
</dbReference>
<sequence>MKNTLTNRTFKTPLEIISCALKSNFSFIETHNARRYENGTYEKFKTSAFDIELIEFKIKQPNYLGETISDSKCWI</sequence>
<protein>
    <recommendedName>
        <fullName evidence="3">DUF559 domain-containing protein</fullName>
    </recommendedName>
</protein>
<dbReference type="EMBL" id="JAGJCB010000024">
    <property type="protein sequence ID" value="MBP0905502.1"/>
    <property type="molecule type" value="Genomic_DNA"/>
</dbReference>
<keyword evidence="2" id="KW-1185">Reference proteome</keyword>
<reference evidence="1 2" key="1">
    <citation type="submission" date="2021-04" db="EMBL/GenBank/DDBJ databases">
        <title>Mariniflexile gromovii gen. nov., sp. nov., a gliding bacterium isolated from the sea urchin Strongylocentrotus intermedius.</title>
        <authorList>
            <person name="Ko S."/>
            <person name="Le V."/>
            <person name="Ahn C.-Y."/>
            <person name="Oh H.-M."/>
        </authorList>
    </citation>
    <scope>NUCLEOTIDE SEQUENCE [LARGE SCALE GENOMIC DNA]</scope>
    <source>
        <strain evidence="1 2">KCTC 12570</strain>
    </source>
</reference>
<evidence type="ECO:0000313" key="2">
    <source>
        <dbReference type="Proteomes" id="UP000670776"/>
    </source>
</evidence>
<name>A0ABS4BZI6_9FLAO</name>
<gene>
    <name evidence="1" type="ORF">J8H85_16855</name>
</gene>
<proteinExistence type="predicted"/>
<dbReference type="RefSeq" id="WP_209656573.1">
    <property type="nucleotide sequence ID" value="NZ_JAGJCB010000024.1"/>
</dbReference>
<accession>A0ABS4BZI6</accession>